<dbReference type="Proteomes" id="UP001501371">
    <property type="component" value="Unassembled WGS sequence"/>
</dbReference>
<evidence type="ECO:0000313" key="1">
    <source>
        <dbReference type="EMBL" id="GAA1171689.1"/>
    </source>
</evidence>
<dbReference type="EMBL" id="BAAAKV010000025">
    <property type="protein sequence ID" value="GAA1171689.1"/>
    <property type="molecule type" value="Genomic_DNA"/>
</dbReference>
<dbReference type="PANTHER" id="PTHR35004:SF6">
    <property type="entry name" value="TRANSPOSASE"/>
    <property type="match status" value="1"/>
</dbReference>
<evidence type="ECO:0000313" key="2">
    <source>
        <dbReference type="Proteomes" id="UP001501371"/>
    </source>
</evidence>
<dbReference type="RefSeq" id="WP_425574064.1">
    <property type="nucleotide sequence ID" value="NZ_BAAAKV010000025.1"/>
</dbReference>
<comment type="caution">
    <text evidence="1">The sequence shown here is derived from an EMBL/GenBank/DDBJ whole genome shotgun (WGS) entry which is preliminary data.</text>
</comment>
<dbReference type="PANTHER" id="PTHR35004">
    <property type="entry name" value="TRANSPOSASE RV3428C-RELATED"/>
    <property type="match status" value="1"/>
</dbReference>
<keyword evidence="2" id="KW-1185">Reference proteome</keyword>
<organism evidence="1 2">
    <name type="scientific">Streptomyces hebeiensis</name>
    <dbReference type="NCBI Taxonomy" id="229486"/>
    <lineage>
        <taxon>Bacteria</taxon>
        <taxon>Bacillati</taxon>
        <taxon>Actinomycetota</taxon>
        <taxon>Actinomycetes</taxon>
        <taxon>Kitasatosporales</taxon>
        <taxon>Streptomycetaceae</taxon>
        <taxon>Streptomyces</taxon>
    </lineage>
</organism>
<proteinExistence type="predicted"/>
<reference evidence="1 2" key="1">
    <citation type="journal article" date="2019" name="Int. J. Syst. Evol. Microbiol.">
        <title>The Global Catalogue of Microorganisms (GCM) 10K type strain sequencing project: providing services to taxonomists for standard genome sequencing and annotation.</title>
        <authorList>
            <consortium name="The Broad Institute Genomics Platform"/>
            <consortium name="The Broad Institute Genome Sequencing Center for Infectious Disease"/>
            <person name="Wu L."/>
            <person name="Ma J."/>
        </authorList>
    </citation>
    <scope>NUCLEOTIDE SEQUENCE [LARGE SCALE GENOMIC DNA]</scope>
    <source>
        <strain evidence="1 2">JCM 12696</strain>
    </source>
</reference>
<name>A0ABN1UWW3_9ACTN</name>
<gene>
    <name evidence="1" type="ORF">GCM10009654_31120</name>
</gene>
<evidence type="ECO:0008006" key="3">
    <source>
        <dbReference type="Google" id="ProtNLM"/>
    </source>
</evidence>
<accession>A0ABN1UWW3</accession>
<protein>
    <recommendedName>
        <fullName evidence="3">Transposase</fullName>
    </recommendedName>
</protein>
<sequence>MVDEVSPLIDAILRTEITIKGALIHERLTQEYGFTGNYRRVKLYLQEARPRIADELGIAPDELVGLHRPFEVIPGAQAQVDWGDEGKILAHVEIPKVYSFHMVLSYSRDTRVGPDTHGHPGSASFLAAKRTLDKPCRCRSGAFLAFGIKLRATHLTKARR</sequence>